<evidence type="ECO:0000313" key="1">
    <source>
        <dbReference type="EMBL" id="KKL49932.1"/>
    </source>
</evidence>
<organism evidence="1">
    <name type="scientific">marine sediment metagenome</name>
    <dbReference type="NCBI Taxonomy" id="412755"/>
    <lineage>
        <taxon>unclassified sequences</taxon>
        <taxon>metagenomes</taxon>
        <taxon>ecological metagenomes</taxon>
    </lineage>
</organism>
<comment type="caution">
    <text evidence="1">The sequence shown here is derived from an EMBL/GenBank/DDBJ whole genome shotgun (WGS) entry which is preliminary data.</text>
</comment>
<gene>
    <name evidence="1" type="ORF">LCGC14_2310580</name>
</gene>
<name>A0A0F9FFN8_9ZZZZ</name>
<dbReference type="InterPro" id="IPR027417">
    <property type="entry name" value="P-loop_NTPase"/>
</dbReference>
<sequence>MQHHYHFIAGLPRSGSTLLASILRQNPDFHADMSTPVAGFITNLLEQMGSGSEFATSINAVQRLNICRAICSGYYQDVEKQIVFDTNRQWTAKLNLLNTLFGNDFKVICLVRNPAWVMDSFERIYRKNSLEFSRIYSPASRQNVYTRCEHIASNLGPFGSAWAALKEGFYGEFSKQLLLLDYDLLVSKPENSLALIYQFLGLPSYQHDFENVTYNASEFDKHLGAEGLHAVKQKVEFTGRKTVLPPELFKKYSDMAFWLDPQGSSASLITQKAP</sequence>
<dbReference type="Gene3D" id="3.40.50.300">
    <property type="entry name" value="P-loop containing nucleotide triphosphate hydrolases"/>
    <property type="match status" value="1"/>
</dbReference>
<accession>A0A0F9FFN8</accession>
<dbReference type="SUPFAM" id="SSF52540">
    <property type="entry name" value="P-loop containing nucleoside triphosphate hydrolases"/>
    <property type="match status" value="1"/>
</dbReference>
<evidence type="ECO:0008006" key="2">
    <source>
        <dbReference type="Google" id="ProtNLM"/>
    </source>
</evidence>
<dbReference type="EMBL" id="LAZR01032780">
    <property type="protein sequence ID" value="KKL49932.1"/>
    <property type="molecule type" value="Genomic_DNA"/>
</dbReference>
<dbReference type="AlphaFoldDB" id="A0A0F9FFN8"/>
<protein>
    <recommendedName>
        <fullName evidence="2">Sulfotransferase domain-containing protein</fullName>
    </recommendedName>
</protein>
<dbReference type="Pfam" id="PF13469">
    <property type="entry name" value="Sulfotransfer_3"/>
    <property type="match status" value="1"/>
</dbReference>
<proteinExistence type="predicted"/>
<reference evidence="1" key="1">
    <citation type="journal article" date="2015" name="Nature">
        <title>Complex archaea that bridge the gap between prokaryotes and eukaryotes.</title>
        <authorList>
            <person name="Spang A."/>
            <person name="Saw J.H."/>
            <person name="Jorgensen S.L."/>
            <person name="Zaremba-Niedzwiedzka K."/>
            <person name="Martijn J."/>
            <person name="Lind A.E."/>
            <person name="van Eijk R."/>
            <person name="Schleper C."/>
            <person name="Guy L."/>
            <person name="Ettema T.J."/>
        </authorList>
    </citation>
    <scope>NUCLEOTIDE SEQUENCE</scope>
</reference>